<dbReference type="VEuPathDB" id="FungiDB:ASPWEDRAFT_22956"/>
<dbReference type="RefSeq" id="XP_040694485.1">
    <property type="nucleotide sequence ID" value="XM_040832419.1"/>
</dbReference>
<proteinExistence type="predicted"/>
<reference evidence="2" key="1">
    <citation type="journal article" date="2017" name="Genome Biol.">
        <title>Comparative genomics reveals high biological diversity and specific adaptations in the industrially and medically important fungal genus Aspergillus.</title>
        <authorList>
            <person name="de Vries R.P."/>
            <person name="Riley R."/>
            <person name="Wiebenga A."/>
            <person name="Aguilar-Osorio G."/>
            <person name="Amillis S."/>
            <person name="Uchima C.A."/>
            <person name="Anderluh G."/>
            <person name="Asadollahi M."/>
            <person name="Askin M."/>
            <person name="Barry K."/>
            <person name="Battaglia E."/>
            <person name="Bayram O."/>
            <person name="Benocci T."/>
            <person name="Braus-Stromeyer S.A."/>
            <person name="Caldana C."/>
            <person name="Canovas D."/>
            <person name="Cerqueira G.C."/>
            <person name="Chen F."/>
            <person name="Chen W."/>
            <person name="Choi C."/>
            <person name="Clum A."/>
            <person name="Dos Santos R.A."/>
            <person name="Damasio A.R."/>
            <person name="Diallinas G."/>
            <person name="Emri T."/>
            <person name="Fekete E."/>
            <person name="Flipphi M."/>
            <person name="Freyberg S."/>
            <person name="Gallo A."/>
            <person name="Gournas C."/>
            <person name="Habgood R."/>
            <person name="Hainaut M."/>
            <person name="Harispe M.L."/>
            <person name="Henrissat B."/>
            <person name="Hilden K.S."/>
            <person name="Hope R."/>
            <person name="Hossain A."/>
            <person name="Karabika E."/>
            <person name="Karaffa L."/>
            <person name="Karanyi Z."/>
            <person name="Krasevec N."/>
            <person name="Kuo A."/>
            <person name="Kusch H."/>
            <person name="LaButti K."/>
            <person name="Lagendijk E.L."/>
            <person name="Lapidus A."/>
            <person name="Levasseur A."/>
            <person name="Lindquist E."/>
            <person name="Lipzen A."/>
            <person name="Logrieco A.F."/>
            <person name="MacCabe A."/>
            <person name="Maekelae M.R."/>
            <person name="Malavazi I."/>
            <person name="Melin P."/>
            <person name="Meyer V."/>
            <person name="Mielnichuk N."/>
            <person name="Miskei M."/>
            <person name="Molnar A.P."/>
            <person name="Mule G."/>
            <person name="Ngan C.Y."/>
            <person name="Orejas M."/>
            <person name="Orosz E."/>
            <person name="Ouedraogo J.P."/>
            <person name="Overkamp K.M."/>
            <person name="Park H.-S."/>
            <person name="Perrone G."/>
            <person name="Piumi F."/>
            <person name="Punt P.J."/>
            <person name="Ram A.F."/>
            <person name="Ramon A."/>
            <person name="Rauscher S."/>
            <person name="Record E."/>
            <person name="Riano-Pachon D.M."/>
            <person name="Robert V."/>
            <person name="Roehrig J."/>
            <person name="Ruller R."/>
            <person name="Salamov A."/>
            <person name="Salih N.S."/>
            <person name="Samson R.A."/>
            <person name="Sandor E."/>
            <person name="Sanguinetti M."/>
            <person name="Schuetze T."/>
            <person name="Sepcic K."/>
            <person name="Shelest E."/>
            <person name="Sherlock G."/>
            <person name="Sophianopoulou V."/>
            <person name="Squina F.M."/>
            <person name="Sun H."/>
            <person name="Susca A."/>
            <person name="Todd R.B."/>
            <person name="Tsang A."/>
            <person name="Unkles S.E."/>
            <person name="van de Wiele N."/>
            <person name="van Rossen-Uffink D."/>
            <person name="Oliveira J.V."/>
            <person name="Vesth T.C."/>
            <person name="Visser J."/>
            <person name="Yu J.-H."/>
            <person name="Zhou M."/>
            <person name="Andersen M.R."/>
            <person name="Archer D.B."/>
            <person name="Baker S.E."/>
            <person name="Benoit I."/>
            <person name="Brakhage A.A."/>
            <person name="Braus G.H."/>
            <person name="Fischer R."/>
            <person name="Frisvad J.C."/>
            <person name="Goldman G.H."/>
            <person name="Houbraken J."/>
            <person name="Oakley B."/>
            <person name="Pocsi I."/>
            <person name="Scazzocchio C."/>
            <person name="Seiboth B."/>
            <person name="vanKuyk P.A."/>
            <person name="Wortman J."/>
            <person name="Dyer P.S."/>
            <person name="Grigoriev I.V."/>
        </authorList>
    </citation>
    <scope>NUCLEOTIDE SEQUENCE [LARGE SCALE GENOMIC DNA]</scope>
    <source>
        <strain evidence="2">DTO 134E9</strain>
    </source>
</reference>
<name>A0A1L9S0X9_ASPWE</name>
<keyword evidence="2" id="KW-1185">Reference proteome</keyword>
<dbReference type="OrthoDB" id="5404564at2759"/>
<accession>A0A1L9S0X9</accession>
<gene>
    <name evidence="1" type="ORF">ASPWEDRAFT_22956</name>
</gene>
<dbReference type="GeneID" id="63748267"/>
<dbReference type="AlphaFoldDB" id="A0A1L9S0X9"/>
<dbReference type="PANTHER" id="PTHR38886:SF1">
    <property type="entry name" value="NACHT-NTPASE AND P-LOOP NTPASES N-TERMINAL DOMAIN-CONTAINING PROTEIN"/>
    <property type="match status" value="1"/>
</dbReference>
<evidence type="ECO:0000313" key="1">
    <source>
        <dbReference type="EMBL" id="OJJ40809.1"/>
    </source>
</evidence>
<organism evidence="1 2">
    <name type="scientific">Aspergillus wentii DTO 134E9</name>
    <dbReference type="NCBI Taxonomy" id="1073089"/>
    <lineage>
        <taxon>Eukaryota</taxon>
        <taxon>Fungi</taxon>
        <taxon>Dikarya</taxon>
        <taxon>Ascomycota</taxon>
        <taxon>Pezizomycotina</taxon>
        <taxon>Eurotiomycetes</taxon>
        <taxon>Eurotiomycetidae</taxon>
        <taxon>Eurotiales</taxon>
        <taxon>Aspergillaceae</taxon>
        <taxon>Aspergillus</taxon>
        <taxon>Aspergillus subgen. Cremei</taxon>
    </lineage>
</organism>
<dbReference type="PANTHER" id="PTHR38886">
    <property type="entry name" value="SESA DOMAIN-CONTAINING PROTEIN"/>
    <property type="match status" value="1"/>
</dbReference>
<protein>
    <submittedName>
        <fullName evidence="1">Uncharacterized protein</fullName>
    </submittedName>
</protein>
<evidence type="ECO:0000313" key="2">
    <source>
        <dbReference type="Proteomes" id="UP000184383"/>
    </source>
</evidence>
<sequence length="125" mass="14655">MIQNRPFTLEHLQQLVNKYTVIQDSSRQWRTEIWKNWKKIKWTREGGDLAKLQQNLGVHINSLNLAVAVMNRESTEKVGDQVQDVQSMLGEIHDWFTINLRGRSIRSNQSMPSYTVWIDLFDTPG</sequence>
<dbReference type="Proteomes" id="UP000184383">
    <property type="component" value="Unassembled WGS sequence"/>
</dbReference>
<dbReference type="EMBL" id="KV878209">
    <property type="protein sequence ID" value="OJJ40809.1"/>
    <property type="molecule type" value="Genomic_DNA"/>
</dbReference>
<dbReference type="STRING" id="1073089.A0A1L9S0X9"/>